<dbReference type="Proteomes" id="UP000053257">
    <property type="component" value="Unassembled WGS sequence"/>
</dbReference>
<dbReference type="InterPro" id="IPR050675">
    <property type="entry name" value="OAF3"/>
</dbReference>
<keyword evidence="8" id="KW-1185">Reference proteome</keyword>
<dbReference type="GO" id="GO:0000981">
    <property type="term" value="F:DNA-binding transcription factor activity, RNA polymerase II-specific"/>
    <property type="evidence" value="ECO:0007669"/>
    <property type="project" value="InterPro"/>
</dbReference>
<dbReference type="AlphaFoldDB" id="A0A0C3RWW8"/>
<protein>
    <recommendedName>
        <fullName evidence="6">Zn(2)-C6 fungal-type domain-containing protein</fullName>
    </recommendedName>
</protein>
<feature type="region of interest" description="Disordered" evidence="5">
    <location>
        <begin position="426"/>
        <end position="580"/>
    </location>
</feature>
<dbReference type="GO" id="GO:0008270">
    <property type="term" value="F:zinc ion binding"/>
    <property type="evidence" value="ECO:0007669"/>
    <property type="project" value="InterPro"/>
</dbReference>
<dbReference type="Gene3D" id="4.10.240.10">
    <property type="entry name" value="Zn(2)-C6 fungal-type DNA-binding domain"/>
    <property type="match status" value="1"/>
</dbReference>
<feature type="domain" description="Zn(2)-C6 fungal-type" evidence="6">
    <location>
        <begin position="411"/>
        <end position="441"/>
    </location>
</feature>
<accession>A0A0C3RWW8</accession>
<dbReference type="CDD" id="cd00067">
    <property type="entry name" value="GAL4"/>
    <property type="match status" value="1"/>
</dbReference>
<feature type="compositionally biased region" description="Polar residues" evidence="5">
    <location>
        <begin position="62"/>
        <end position="79"/>
    </location>
</feature>
<feature type="compositionally biased region" description="Acidic residues" evidence="5">
    <location>
        <begin position="566"/>
        <end position="580"/>
    </location>
</feature>
<dbReference type="SMART" id="SM00066">
    <property type="entry name" value="GAL4"/>
    <property type="match status" value="1"/>
</dbReference>
<dbReference type="OrthoDB" id="39175at2759"/>
<dbReference type="SUPFAM" id="SSF57701">
    <property type="entry name" value="Zn2/Cys6 DNA-binding domain"/>
    <property type="match status" value="1"/>
</dbReference>
<proteinExistence type="predicted"/>
<evidence type="ECO:0000313" key="7">
    <source>
        <dbReference type="EMBL" id="KIP06206.1"/>
    </source>
</evidence>
<dbReference type="PANTHER" id="PTHR31069:SF32">
    <property type="entry name" value="ARGININE METABOLISM REGULATION PROTEIN II"/>
    <property type="match status" value="1"/>
</dbReference>
<feature type="compositionally biased region" description="Low complexity" evidence="5">
    <location>
        <begin position="462"/>
        <end position="475"/>
    </location>
</feature>
<dbReference type="HOGENOM" id="CLU_470183_0_0_1"/>
<feature type="compositionally biased region" description="Low complexity" evidence="5">
    <location>
        <begin position="370"/>
        <end position="381"/>
    </location>
</feature>
<dbReference type="InterPro" id="IPR001138">
    <property type="entry name" value="Zn2Cys6_DnaBD"/>
</dbReference>
<keyword evidence="1" id="KW-0805">Transcription regulation</keyword>
<evidence type="ECO:0000256" key="4">
    <source>
        <dbReference type="ARBA" id="ARBA00023242"/>
    </source>
</evidence>
<keyword evidence="4" id="KW-0539">Nucleus</keyword>
<dbReference type="STRING" id="745531.A0A0C3RWW8"/>
<name>A0A0C3RWW8_PHLG1</name>
<reference evidence="7 8" key="1">
    <citation type="journal article" date="2014" name="PLoS Genet.">
        <title>Analysis of the Phlebiopsis gigantea genome, transcriptome and secretome provides insight into its pioneer colonization strategies of wood.</title>
        <authorList>
            <person name="Hori C."/>
            <person name="Ishida T."/>
            <person name="Igarashi K."/>
            <person name="Samejima M."/>
            <person name="Suzuki H."/>
            <person name="Master E."/>
            <person name="Ferreira P."/>
            <person name="Ruiz-Duenas F.J."/>
            <person name="Held B."/>
            <person name="Canessa P."/>
            <person name="Larrondo L.F."/>
            <person name="Schmoll M."/>
            <person name="Druzhinina I.S."/>
            <person name="Kubicek C.P."/>
            <person name="Gaskell J.A."/>
            <person name="Kersten P."/>
            <person name="St John F."/>
            <person name="Glasner J."/>
            <person name="Sabat G."/>
            <person name="Splinter BonDurant S."/>
            <person name="Syed K."/>
            <person name="Yadav J."/>
            <person name="Mgbeahuruike A.C."/>
            <person name="Kovalchuk A."/>
            <person name="Asiegbu F.O."/>
            <person name="Lackner G."/>
            <person name="Hoffmeister D."/>
            <person name="Rencoret J."/>
            <person name="Gutierrez A."/>
            <person name="Sun H."/>
            <person name="Lindquist E."/>
            <person name="Barry K."/>
            <person name="Riley R."/>
            <person name="Grigoriev I.V."/>
            <person name="Henrissat B."/>
            <person name="Kues U."/>
            <person name="Berka R.M."/>
            <person name="Martinez A.T."/>
            <person name="Covert S.F."/>
            <person name="Blanchette R.A."/>
            <person name="Cullen D."/>
        </authorList>
    </citation>
    <scope>NUCLEOTIDE SEQUENCE [LARGE SCALE GENOMIC DNA]</scope>
    <source>
        <strain evidence="7 8">11061_1 CR5-6</strain>
    </source>
</reference>
<feature type="compositionally biased region" description="Low complexity" evidence="5">
    <location>
        <begin position="504"/>
        <end position="517"/>
    </location>
</feature>
<gene>
    <name evidence="7" type="ORF">PHLGIDRAFT_515882</name>
</gene>
<dbReference type="PROSITE" id="PS50048">
    <property type="entry name" value="ZN2_CY6_FUNGAL_2"/>
    <property type="match status" value="1"/>
</dbReference>
<feature type="compositionally biased region" description="Basic and acidic residues" evidence="5">
    <location>
        <begin position="329"/>
        <end position="339"/>
    </location>
</feature>
<organism evidence="7 8">
    <name type="scientific">Phlebiopsis gigantea (strain 11061_1 CR5-6)</name>
    <name type="common">White-rot fungus</name>
    <name type="synonym">Peniophora gigantea</name>
    <dbReference type="NCBI Taxonomy" id="745531"/>
    <lineage>
        <taxon>Eukaryota</taxon>
        <taxon>Fungi</taxon>
        <taxon>Dikarya</taxon>
        <taxon>Basidiomycota</taxon>
        <taxon>Agaricomycotina</taxon>
        <taxon>Agaricomycetes</taxon>
        <taxon>Polyporales</taxon>
        <taxon>Phanerochaetaceae</taxon>
        <taxon>Phlebiopsis</taxon>
    </lineage>
</organism>
<evidence type="ECO:0000256" key="1">
    <source>
        <dbReference type="ARBA" id="ARBA00023015"/>
    </source>
</evidence>
<sequence length="580" mass="61763">MDRGGGRGRGGPARHGSSLPRTLHSSLLHTGSHEGDVVPPEEALPLDALQGSHQEEHPPYATYSTSAARPGSLSYSPSLESPFAEGSSRLGGGSPPGIPLPIEQPQPRSRHASPHLYLPPFRVGGGSTDPALYASSLGERSSAGASTFFTFPPPAPARLPPVRSLDRTLAAPSPLAPVAGPSSSRFHYYPSPGPWGLSTHDEFNERTVRRQQQWEPPLPHEEEPFAYGGAYEAGSTSDAGRWAQVSRQENLPHEDERNTGAHLSAARSTIYEPPRGGSSSRGDRTYQTQPQPTTPGRQVALPELSTLAHLQPFIEGASERLLHVEETNFEFPEARDRRPNAFPHQTYEYPAAGPWEVPRREAISRPPSPRSASRGASTASGGPPGKRPGGSDDDDSDSPRPRKVPKKTQIACFFCRGRKLKCDGQQPLCGNCQKRNHPCSYAPYPKRRGPGKAPKGHRKSEAIGASGSGESSQGAPNADQGLRPRASVETLPAYTQYPSASDTPPYAYSPPAVASSSRMAGPGTTPERAHPGVLLQYAAGGSPPLAGLYARAPASPSGMRPWGEETLMDTEEDEGGAPPL</sequence>
<dbReference type="Pfam" id="PF00172">
    <property type="entry name" value="Zn_clus"/>
    <property type="match status" value="1"/>
</dbReference>
<dbReference type="PANTHER" id="PTHR31069">
    <property type="entry name" value="OLEATE-ACTIVATED TRANSCRIPTION FACTOR 1-RELATED"/>
    <property type="match status" value="1"/>
</dbReference>
<evidence type="ECO:0000256" key="3">
    <source>
        <dbReference type="ARBA" id="ARBA00023163"/>
    </source>
</evidence>
<feature type="region of interest" description="Disordered" evidence="5">
    <location>
        <begin position="329"/>
        <end position="407"/>
    </location>
</feature>
<evidence type="ECO:0000256" key="5">
    <source>
        <dbReference type="SAM" id="MobiDB-lite"/>
    </source>
</evidence>
<feature type="compositionally biased region" description="Basic residues" evidence="5">
    <location>
        <begin position="445"/>
        <end position="458"/>
    </location>
</feature>
<keyword evidence="2" id="KW-0238">DNA-binding</keyword>
<keyword evidence="3" id="KW-0804">Transcription</keyword>
<evidence type="ECO:0000313" key="8">
    <source>
        <dbReference type="Proteomes" id="UP000053257"/>
    </source>
</evidence>
<dbReference type="InterPro" id="IPR036864">
    <property type="entry name" value="Zn2-C6_fun-type_DNA-bd_sf"/>
</dbReference>
<feature type="region of interest" description="Disordered" evidence="5">
    <location>
        <begin position="1"/>
        <end position="121"/>
    </location>
</feature>
<dbReference type="EMBL" id="KN840523">
    <property type="protein sequence ID" value="KIP06206.1"/>
    <property type="molecule type" value="Genomic_DNA"/>
</dbReference>
<dbReference type="PROSITE" id="PS00463">
    <property type="entry name" value="ZN2_CY6_FUNGAL_1"/>
    <property type="match status" value="1"/>
</dbReference>
<feature type="compositionally biased region" description="Polar residues" evidence="5">
    <location>
        <begin position="19"/>
        <end position="29"/>
    </location>
</feature>
<feature type="region of interest" description="Disordered" evidence="5">
    <location>
        <begin position="207"/>
        <end position="304"/>
    </location>
</feature>
<evidence type="ECO:0000256" key="2">
    <source>
        <dbReference type="ARBA" id="ARBA00023125"/>
    </source>
</evidence>
<evidence type="ECO:0000259" key="6">
    <source>
        <dbReference type="PROSITE" id="PS50048"/>
    </source>
</evidence>
<dbReference type="GO" id="GO:0003677">
    <property type="term" value="F:DNA binding"/>
    <property type="evidence" value="ECO:0007669"/>
    <property type="project" value="UniProtKB-KW"/>
</dbReference>
<feature type="compositionally biased region" description="Basic and acidic residues" evidence="5">
    <location>
        <begin position="250"/>
        <end position="259"/>
    </location>
</feature>